<name>A0A072VU45_MEDTR</name>
<evidence type="ECO:0000256" key="1">
    <source>
        <dbReference type="ARBA" id="ARBA00010040"/>
    </source>
</evidence>
<dbReference type="Proteomes" id="UP000002051">
    <property type="component" value="Unassembled WGS sequence"/>
</dbReference>
<dbReference type="HOGENOM" id="CLU_1962824_0_0_1"/>
<keyword evidence="5" id="KW-1185">Reference proteome</keyword>
<organism evidence="3 5">
    <name type="scientific">Medicago truncatula</name>
    <name type="common">Barrel medic</name>
    <name type="synonym">Medicago tribuloides</name>
    <dbReference type="NCBI Taxonomy" id="3880"/>
    <lineage>
        <taxon>Eukaryota</taxon>
        <taxon>Viridiplantae</taxon>
        <taxon>Streptophyta</taxon>
        <taxon>Embryophyta</taxon>
        <taxon>Tracheophyta</taxon>
        <taxon>Spermatophyta</taxon>
        <taxon>Magnoliopsida</taxon>
        <taxon>eudicotyledons</taxon>
        <taxon>Gunneridae</taxon>
        <taxon>Pentapetalae</taxon>
        <taxon>rosids</taxon>
        <taxon>fabids</taxon>
        <taxon>Fabales</taxon>
        <taxon>Fabaceae</taxon>
        <taxon>Papilionoideae</taxon>
        <taxon>50 kb inversion clade</taxon>
        <taxon>NPAAA clade</taxon>
        <taxon>Hologalegina</taxon>
        <taxon>IRL clade</taxon>
        <taxon>Trifolieae</taxon>
        <taxon>Medicago</taxon>
    </lineage>
</organism>
<dbReference type="EnsemblPlants" id="KEH41640">
    <property type="protein sequence ID" value="KEH41640"/>
    <property type="gene ID" value="MTR_1g053180"/>
</dbReference>
<comment type="similarity">
    <text evidence="1">Belongs to the peptidase S9C family.</text>
</comment>
<accession>A0A072VU45</accession>
<dbReference type="PANTHER" id="PTHR33710:SF77">
    <property type="entry name" value="DNASE I-LIKE SUPERFAMILY PROTEIN"/>
    <property type="match status" value="1"/>
</dbReference>
<dbReference type="AlphaFoldDB" id="A0A072VU45"/>
<dbReference type="EMBL" id="CM001217">
    <property type="protein sequence ID" value="KEH41640.1"/>
    <property type="molecule type" value="Genomic_DNA"/>
</dbReference>
<dbReference type="PANTHER" id="PTHR33710">
    <property type="entry name" value="BNAC02G09200D PROTEIN"/>
    <property type="match status" value="1"/>
</dbReference>
<proteinExistence type="inferred from homology"/>
<evidence type="ECO:0000259" key="2">
    <source>
        <dbReference type="Pfam" id="PF19283"/>
    </source>
</evidence>
<feature type="domain" description="Acylamino-acid-releasing enzyme N-terminal" evidence="2">
    <location>
        <begin position="7"/>
        <end position="53"/>
    </location>
</feature>
<reference evidence="4" key="3">
    <citation type="submission" date="2015-04" db="UniProtKB">
        <authorList>
            <consortium name="EnsemblPlants"/>
        </authorList>
    </citation>
    <scope>IDENTIFICATION</scope>
    <source>
        <strain evidence="4">cv. Jemalong A17</strain>
    </source>
</reference>
<evidence type="ECO:0000313" key="4">
    <source>
        <dbReference type="EnsemblPlants" id="KEH41640"/>
    </source>
</evidence>
<dbReference type="STRING" id="3880.A0A072VU45"/>
<dbReference type="SUPFAM" id="SSF56219">
    <property type="entry name" value="DNase I-like"/>
    <property type="match status" value="1"/>
</dbReference>
<evidence type="ECO:0000313" key="5">
    <source>
        <dbReference type="Proteomes" id="UP000002051"/>
    </source>
</evidence>
<sequence length="128" mass="14757">MVQELLVIARSSVDTGAHSATNSLHRIDWPKDVKLYQSAKVHDVNALVHLETNGVKFMWTNKREGRAFMAQRLDRAICNEDWIDNWTVSSCNTLIKCFSDHFPLLITLQEHSYQYNSKIQILQGLDII</sequence>
<dbReference type="InterPro" id="IPR045550">
    <property type="entry name" value="AARE_N"/>
</dbReference>
<reference evidence="3 5" key="1">
    <citation type="journal article" date="2011" name="Nature">
        <title>The Medicago genome provides insight into the evolution of rhizobial symbioses.</title>
        <authorList>
            <person name="Young N.D."/>
            <person name="Debelle F."/>
            <person name="Oldroyd G.E."/>
            <person name="Geurts R."/>
            <person name="Cannon S.B."/>
            <person name="Udvardi M.K."/>
            <person name="Benedito V.A."/>
            <person name="Mayer K.F."/>
            <person name="Gouzy J."/>
            <person name="Schoof H."/>
            <person name="Van de Peer Y."/>
            <person name="Proost S."/>
            <person name="Cook D.R."/>
            <person name="Meyers B.C."/>
            <person name="Spannagl M."/>
            <person name="Cheung F."/>
            <person name="De Mita S."/>
            <person name="Krishnakumar V."/>
            <person name="Gundlach H."/>
            <person name="Zhou S."/>
            <person name="Mudge J."/>
            <person name="Bharti A.K."/>
            <person name="Murray J.D."/>
            <person name="Naoumkina M.A."/>
            <person name="Rosen B."/>
            <person name="Silverstein K.A."/>
            <person name="Tang H."/>
            <person name="Rombauts S."/>
            <person name="Zhao P.X."/>
            <person name="Zhou P."/>
            <person name="Barbe V."/>
            <person name="Bardou P."/>
            <person name="Bechner M."/>
            <person name="Bellec A."/>
            <person name="Berger A."/>
            <person name="Berges H."/>
            <person name="Bidwell S."/>
            <person name="Bisseling T."/>
            <person name="Choisne N."/>
            <person name="Couloux A."/>
            <person name="Denny R."/>
            <person name="Deshpande S."/>
            <person name="Dai X."/>
            <person name="Doyle J.J."/>
            <person name="Dudez A.M."/>
            <person name="Farmer A.D."/>
            <person name="Fouteau S."/>
            <person name="Franken C."/>
            <person name="Gibelin C."/>
            <person name="Gish J."/>
            <person name="Goldstein S."/>
            <person name="Gonzalez A.J."/>
            <person name="Green P.J."/>
            <person name="Hallab A."/>
            <person name="Hartog M."/>
            <person name="Hua A."/>
            <person name="Humphray S.J."/>
            <person name="Jeong D.H."/>
            <person name="Jing Y."/>
            <person name="Jocker A."/>
            <person name="Kenton S.M."/>
            <person name="Kim D.J."/>
            <person name="Klee K."/>
            <person name="Lai H."/>
            <person name="Lang C."/>
            <person name="Lin S."/>
            <person name="Macmil S.L."/>
            <person name="Magdelenat G."/>
            <person name="Matthews L."/>
            <person name="McCorrison J."/>
            <person name="Monaghan E.L."/>
            <person name="Mun J.H."/>
            <person name="Najar F.Z."/>
            <person name="Nicholson C."/>
            <person name="Noirot C."/>
            <person name="O'Bleness M."/>
            <person name="Paule C.R."/>
            <person name="Poulain J."/>
            <person name="Prion F."/>
            <person name="Qin B."/>
            <person name="Qu C."/>
            <person name="Retzel E.F."/>
            <person name="Riddle C."/>
            <person name="Sallet E."/>
            <person name="Samain S."/>
            <person name="Samson N."/>
            <person name="Sanders I."/>
            <person name="Saurat O."/>
            <person name="Scarpelli C."/>
            <person name="Schiex T."/>
            <person name="Segurens B."/>
            <person name="Severin A.J."/>
            <person name="Sherrier D.J."/>
            <person name="Shi R."/>
            <person name="Sims S."/>
            <person name="Singer S.R."/>
            <person name="Sinharoy S."/>
            <person name="Sterck L."/>
            <person name="Viollet A."/>
            <person name="Wang B.B."/>
            <person name="Wang K."/>
            <person name="Wang M."/>
            <person name="Wang X."/>
            <person name="Warfsmann J."/>
            <person name="Weissenbach J."/>
            <person name="White D.D."/>
            <person name="White J.D."/>
            <person name="Wiley G.B."/>
            <person name="Wincker P."/>
            <person name="Xing Y."/>
            <person name="Yang L."/>
            <person name="Yao Z."/>
            <person name="Ying F."/>
            <person name="Zhai J."/>
            <person name="Zhou L."/>
            <person name="Zuber A."/>
            <person name="Denarie J."/>
            <person name="Dixon R.A."/>
            <person name="May G.D."/>
            <person name="Schwartz D.C."/>
            <person name="Rogers J."/>
            <person name="Quetier F."/>
            <person name="Town C.D."/>
            <person name="Roe B.A."/>
        </authorList>
    </citation>
    <scope>NUCLEOTIDE SEQUENCE [LARGE SCALE GENOMIC DNA]</scope>
    <source>
        <strain evidence="3">A17</strain>
        <strain evidence="4 5">cv. Jemalong A17</strain>
    </source>
</reference>
<gene>
    <name evidence="3" type="ordered locus">MTR_1g053180</name>
</gene>
<dbReference type="Gene3D" id="3.60.10.10">
    <property type="entry name" value="Endonuclease/exonuclease/phosphatase"/>
    <property type="match status" value="1"/>
</dbReference>
<evidence type="ECO:0000313" key="3">
    <source>
        <dbReference type="EMBL" id="KEH41640.1"/>
    </source>
</evidence>
<protein>
    <recommendedName>
        <fullName evidence="2">Acylamino-acid-releasing enzyme N-terminal domain-containing protein</fullName>
    </recommendedName>
</protein>
<dbReference type="Pfam" id="PF19283">
    <property type="entry name" value="APEH_N"/>
    <property type="match status" value="1"/>
</dbReference>
<reference evidence="3 5" key="2">
    <citation type="journal article" date="2014" name="BMC Genomics">
        <title>An improved genome release (version Mt4.0) for the model legume Medicago truncatula.</title>
        <authorList>
            <person name="Tang H."/>
            <person name="Krishnakumar V."/>
            <person name="Bidwell S."/>
            <person name="Rosen B."/>
            <person name="Chan A."/>
            <person name="Zhou S."/>
            <person name="Gentzbittel L."/>
            <person name="Childs K.L."/>
            <person name="Yandell M."/>
            <person name="Gundlach H."/>
            <person name="Mayer K.F."/>
            <person name="Schwartz D.C."/>
            <person name="Town C.D."/>
        </authorList>
    </citation>
    <scope>GENOME REANNOTATION</scope>
    <source>
        <strain evidence="3">A17</strain>
        <strain evidence="4 5">cv. Jemalong A17</strain>
    </source>
</reference>
<dbReference type="InterPro" id="IPR036691">
    <property type="entry name" value="Endo/exonu/phosph_ase_sf"/>
</dbReference>